<dbReference type="GO" id="GO:0040029">
    <property type="term" value="P:epigenetic regulation of gene expression"/>
    <property type="evidence" value="ECO:0007669"/>
    <property type="project" value="TreeGrafter"/>
</dbReference>
<dbReference type="CDD" id="cd09992">
    <property type="entry name" value="HDAC_classII"/>
    <property type="match status" value="1"/>
</dbReference>
<dbReference type="PANTHER" id="PTHR10625">
    <property type="entry name" value="HISTONE DEACETYLASE HDAC1-RELATED"/>
    <property type="match status" value="1"/>
</dbReference>
<evidence type="ECO:0000313" key="9">
    <source>
        <dbReference type="EMBL" id="APW61006.1"/>
    </source>
</evidence>
<evidence type="ECO:0000259" key="8">
    <source>
        <dbReference type="Pfam" id="PF00850"/>
    </source>
</evidence>
<dbReference type="SUPFAM" id="SSF52768">
    <property type="entry name" value="Arginase/deacetylase"/>
    <property type="match status" value="1"/>
</dbReference>
<evidence type="ECO:0000256" key="7">
    <source>
        <dbReference type="ARBA" id="ARBA00023163"/>
    </source>
</evidence>
<keyword evidence="10" id="KW-1185">Reference proteome</keyword>
<evidence type="ECO:0000256" key="4">
    <source>
        <dbReference type="ARBA" id="ARBA00022801"/>
    </source>
</evidence>
<dbReference type="STRING" id="1387353.BSF38_02506"/>
<dbReference type="PRINTS" id="PR01270">
    <property type="entry name" value="HDASUPER"/>
</dbReference>
<dbReference type="Proteomes" id="UP000186309">
    <property type="component" value="Chromosome"/>
</dbReference>
<feature type="domain" description="Histone deacetylase" evidence="8">
    <location>
        <begin position="20"/>
        <end position="309"/>
    </location>
</feature>
<dbReference type="InterPro" id="IPR037138">
    <property type="entry name" value="His_deacetylse_dom_sf"/>
</dbReference>
<evidence type="ECO:0000256" key="1">
    <source>
        <dbReference type="ARBA" id="ARBA00007738"/>
    </source>
</evidence>
<keyword evidence="3" id="KW-0678">Repressor</keyword>
<dbReference type="InterPro" id="IPR023696">
    <property type="entry name" value="Ureohydrolase_dom_sf"/>
</dbReference>
<dbReference type="KEGG" id="pbor:BSF38_02506"/>
<reference evidence="10" key="1">
    <citation type="submission" date="2016-12" db="EMBL/GenBank/DDBJ databases">
        <title>Comparative genomics of four Isosphaeraceae planctomycetes: a common pool of plasmids and glycoside hydrolase genes.</title>
        <authorList>
            <person name="Ivanova A."/>
        </authorList>
    </citation>
    <scope>NUCLEOTIDE SEQUENCE [LARGE SCALE GENOMIC DNA]</scope>
    <source>
        <strain evidence="10">PX4</strain>
    </source>
</reference>
<dbReference type="InterPro" id="IPR023801">
    <property type="entry name" value="His_deacetylse_dom"/>
</dbReference>
<keyword evidence="7" id="KW-0804">Transcription</keyword>
<protein>
    <recommendedName>
        <fullName evidence="2">histone deacetylase</fullName>
        <ecNumber evidence="2">3.5.1.98</ecNumber>
    </recommendedName>
</protein>
<evidence type="ECO:0000313" key="10">
    <source>
        <dbReference type="Proteomes" id="UP000186309"/>
    </source>
</evidence>
<keyword evidence="5" id="KW-0156">Chromatin regulator</keyword>
<keyword evidence="6" id="KW-0805">Transcription regulation</keyword>
<evidence type="ECO:0000256" key="5">
    <source>
        <dbReference type="ARBA" id="ARBA00022853"/>
    </source>
</evidence>
<dbReference type="EMBL" id="CP019082">
    <property type="protein sequence ID" value="APW61006.1"/>
    <property type="molecule type" value="Genomic_DNA"/>
</dbReference>
<evidence type="ECO:0000256" key="3">
    <source>
        <dbReference type="ARBA" id="ARBA00022491"/>
    </source>
</evidence>
<dbReference type="InterPro" id="IPR000286">
    <property type="entry name" value="HDACs"/>
</dbReference>
<keyword evidence="4 9" id="KW-0378">Hydrolase</keyword>
<sequence>MAVTIYTDRRMIEHRVPPRHPERPERLEAILRHLERTGFMASCPMGKVREATADELRRIHSAAYLEELEVVDRRGGGSIEADTWMSEQSLLAARLAAGAGVEAVAEVLGGPNRRALCLVRPPGHHALPAHAMGFCIFSNVALAAKEAIAKHDVNRLLIVDFDVHHGNGTQEIFYESPQVGFLSIHRHPFYPGTGLKSETGSGEGLGHVKNIPLPHGTPRAEYLAAFRAGLHALADKMKPELVLISAGFDAHAEDPVGDLGLEVEDFDLLTREVVAVAETHAQGRIVSLLEGGYNVPILAGCTVAHLHALGAEPAKTSR</sequence>
<dbReference type="AlphaFoldDB" id="A0A1U7CQ28"/>
<dbReference type="PANTHER" id="PTHR10625:SF5">
    <property type="entry name" value="HISTONE DEACETYLASE"/>
    <property type="match status" value="1"/>
</dbReference>
<dbReference type="EC" id="3.5.1.98" evidence="2"/>
<accession>A0A1U7CQ28</accession>
<evidence type="ECO:0000256" key="2">
    <source>
        <dbReference type="ARBA" id="ARBA00012111"/>
    </source>
</evidence>
<dbReference type="OrthoDB" id="9808367at2"/>
<evidence type="ECO:0000256" key="6">
    <source>
        <dbReference type="ARBA" id="ARBA00023015"/>
    </source>
</evidence>
<dbReference type="RefSeq" id="WP_076350820.1">
    <property type="nucleotide sequence ID" value="NZ_CP019082.1"/>
</dbReference>
<proteinExistence type="inferred from homology"/>
<name>A0A1U7CQ28_9BACT</name>
<dbReference type="Pfam" id="PF00850">
    <property type="entry name" value="Hist_deacetyl"/>
    <property type="match status" value="1"/>
</dbReference>
<dbReference type="Gene3D" id="3.40.800.20">
    <property type="entry name" value="Histone deacetylase domain"/>
    <property type="match status" value="1"/>
</dbReference>
<organism evidence="9 10">
    <name type="scientific">Paludisphaera borealis</name>
    <dbReference type="NCBI Taxonomy" id="1387353"/>
    <lineage>
        <taxon>Bacteria</taxon>
        <taxon>Pseudomonadati</taxon>
        <taxon>Planctomycetota</taxon>
        <taxon>Planctomycetia</taxon>
        <taxon>Isosphaerales</taxon>
        <taxon>Isosphaeraceae</taxon>
        <taxon>Paludisphaera</taxon>
    </lineage>
</organism>
<gene>
    <name evidence="9" type="primary">hdaH</name>
    <name evidence="9" type="ORF">BSF38_02506</name>
</gene>
<comment type="similarity">
    <text evidence="1">Belongs to the histone deacetylase family. HD type 2 subfamily.</text>
</comment>
<dbReference type="GO" id="GO:0141221">
    <property type="term" value="F:histone deacetylase activity, hydrolytic mechanism"/>
    <property type="evidence" value="ECO:0007669"/>
    <property type="project" value="UniProtKB-EC"/>
</dbReference>